<feature type="compositionally biased region" description="Basic residues" evidence="1">
    <location>
        <begin position="35"/>
        <end position="45"/>
    </location>
</feature>
<dbReference type="AlphaFoldDB" id="A0A7J0GI42"/>
<name>A0A7J0GI42_9ERIC</name>
<feature type="compositionally biased region" description="Basic and acidic residues" evidence="1">
    <location>
        <begin position="46"/>
        <end position="57"/>
    </location>
</feature>
<reference evidence="2 3" key="1">
    <citation type="submission" date="2019-07" db="EMBL/GenBank/DDBJ databases">
        <title>De Novo Assembly of kiwifruit Actinidia rufa.</title>
        <authorList>
            <person name="Sugita-Konishi S."/>
            <person name="Sato K."/>
            <person name="Mori E."/>
            <person name="Abe Y."/>
            <person name="Kisaki G."/>
            <person name="Hamano K."/>
            <person name="Suezawa K."/>
            <person name="Otani M."/>
            <person name="Fukuda T."/>
            <person name="Manabe T."/>
            <person name="Gomi K."/>
            <person name="Tabuchi M."/>
            <person name="Akimitsu K."/>
            <person name="Kataoka I."/>
        </authorList>
    </citation>
    <scope>NUCLEOTIDE SEQUENCE [LARGE SCALE GENOMIC DNA]</scope>
    <source>
        <strain evidence="3">cv. Fuchu</strain>
    </source>
</reference>
<feature type="compositionally biased region" description="Basic residues" evidence="1">
    <location>
        <begin position="155"/>
        <end position="169"/>
    </location>
</feature>
<feature type="region of interest" description="Disordered" evidence="1">
    <location>
        <begin position="1"/>
        <end position="57"/>
    </location>
</feature>
<feature type="region of interest" description="Disordered" evidence="1">
    <location>
        <begin position="213"/>
        <end position="247"/>
    </location>
</feature>
<sequence>MECEEKRSGSKKRSKLIQVGRDSDDDEPIGSLFKVKGKRNPKKVKTGSEGDGEKGQDVEVRGENLEVVDEDLGVMNDTLASFKKKLKGPKKDSGSGKATGRRTLGIIVTEPSSLNGPVKDGGLTMETKIVENGKVIGEDGSDGSMSKELGNRVKEKTKRSKSASKRKKTALAGQGFLDGSIQNHTEYVLGSGQGPNHCLNDNLEDSLSTLFQKAQSDLSRKSRMRSRQRRETQAPKNRLNSDDVSDGIPPVFLGRYRSASNLALEFSHRDDSFCLVSGRIPIDSDHCQNKIGIRQSSDESMQKSLSSSDAMLERSSTRVVTDLNMQSRDNMHGVPEAALEESVPTSFSQRSQSYLTVCSSKTARREEGYSNHLQDGDSEQFLSVKVKDESSEPTTEIKNVKGIFRAIDSGHDFVEIPDSIPVPVQKEETHLLEAVLPNADSNHPADQQCKSGLSPLSFCVVHKSEFGIPIKREEKSTKTGDNSNLSPPEHCLNESVTPDLICRPSVHHSQPFDDVPKDTCVQTMIIFQAYMEKGNRSLLLLHPSTPDRLRRKDRQPRMAERVHQRSSVREGLNNAGMPFIHVQFLAYEQGIGVPLYLGCQCFYHSLLEQIVMLFIPWNKWSAWHLLVGSTCVLDGVSRLEAELCGPVFEKRLNNTGQEADSLYKTRRCSTNCLVYE</sequence>
<accession>A0A7J0GI42</accession>
<keyword evidence="3" id="KW-1185">Reference proteome</keyword>
<proteinExistence type="predicted"/>
<organism evidence="2 3">
    <name type="scientific">Actinidia rufa</name>
    <dbReference type="NCBI Taxonomy" id="165716"/>
    <lineage>
        <taxon>Eukaryota</taxon>
        <taxon>Viridiplantae</taxon>
        <taxon>Streptophyta</taxon>
        <taxon>Embryophyta</taxon>
        <taxon>Tracheophyta</taxon>
        <taxon>Spermatophyta</taxon>
        <taxon>Magnoliopsida</taxon>
        <taxon>eudicotyledons</taxon>
        <taxon>Gunneridae</taxon>
        <taxon>Pentapetalae</taxon>
        <taxon>asterids</taxon>
        <taxon>Ericales</taxon>
        <taxon>Actinidiaceae</taxon>
        <taxon>Actinidia</taxon>
    </lineage>
</organism>
<evidence type="ECO:0000256" key="1">
    <source>
        <dbReference type="SAM" id="MobiDB-lite"/>
    </source>
</evidence>
<gene>
    <name evidence="2" type="ORF">Acr_21g0010000</name>
</gene>
<feature type="region of interest" description="Disordered" evidence="1">
    <location>
        <begin position="134"/>
        <end position="171"/>
    </location>
</feature>
<dbReference type="EMBL" id="BJWL01000021">
    <property type="protein sequence ID" value="GFZ10401.1"/>
    <property type="molecule type" value="Genomic_DNA"/>
</dbReference>
<evidence type="ECO:0000313" key="2">
    <source>
        <dbReference type="EMBL" id="GFZ10401.1"/>
    </source>
</evidence>
<protein>
    <submittedName>
        <fullName evidence="2">LSD1-like 3</fullName>
    </submittedName>
</protein>
<feature type="region of interest" description="Disordered" evidence="1">
    <location>
        <begin position="471"/>
        <end position="490"/>
    </location>
</feature>
<evidence type="ECO:0000313" key="3">
    <source>
        <dbReference type="Proteomes" id="UP000585474"/>
    </source>
</evidence>
<dbReference type="Proteomes" id="UP000585474">
    <property type="component" value="Unassembled WGS sequence"/>
</dbReference>
<comment type="caution">
    <text evidence="2">The sequence shown here is derived from an EMBL/GenBank/DDBJ whole genome shotgun (WGS) entry which is preliminary data.</text>
</comment>